<name>A0A6T9Y0K6_ALTMA</name>
<sequence>MMEEKRTLYYVHDPMCSWCWAFVPTWEKIQSDLPNDIEVVYLLGGLAPDSDVPMPEQMKLTIAGYWKTIQERVPGTQFNYDFWTQCQPRRSTYPSCRAVIAAKAQAKDSGEAKILEKAMIKAIQEGYYLNARNPSDFDTLIAFAEEIGLDVERFRLALNSASTVEKLNEEMHMARSIGAQGFPSLILKSNKLFETEETESQELKNVQWENVPYDYNDASVTLRHL</sequence>
<dbReference type="EMBL" id="LR812090">
    <property type="protein sequence ID" value="CAB9493249.1"/>
    <property type="molecule type" value="Genomic_DNA"/>
</dbReference>
<keyword evidence="1" id="KW-0413">Isomerase</keyword>
<dbReference type="Gene3D" id="1.10.472.60">
    <property type="entry name" value="putative protein disulfide isomerase domain"/>
    <property type="match status" value="1"/>
</dbReference>
<dbReference type="Pfam" id="PF13743">
    <property type="entry name" value="Thioredoxin_5"/>
    <property type="match status" value="1"/>
</dbReference>
<dbReference type="GO" id="GO:0016853">
    <property type="term" value="F:isomerase activity"/>
    <property type="evidence" value="ECO:0007669"/>
    <property type="project" value="UniProtKB-KW"/>
</dbReference>
<dbReference type="InterPro" id="IPR036249">
    <property type="entry name" value="Thioredoxin-like_sf"/>
</dbReference>
<evidence type="ECO:0000313" key="1">
    <source>
        <dbReference type="EMBL" id="CAB9493249.1"/>
    </source>
</evidence>
<dbReference type="AlphaFoldDB" id="A0A6T9Y0K6"/>
<protein>
    <submittedName>
        <fullName evidence="1">Putative -disulfide isomerase</fullName>
    </submittedName>
</protein>
<dbReference type="PANTHER" id="PTHR13887">
    <property type="entry name" value="GLUTATHIONE S-TRANSFERASE KAPPA"/>
    <property type="match status" value="1"/>
</dbReference>
<gene>
    <name evidence="1" type="ORF">ALFOR1_30149</name>
</gene>
<dbReference type="PANTHER" id="PTHR13887:SF54">
    <property type="entry name" value="DSBA FAMILY PROTEIN"/>
    <property type="match status" value="1"/>
</dbReference>
<organism evidence="1 2">
    <name type="scientific">Alteromonas macleodii</name>
    <name type="common">Pseudoalteromonas macleodii</name>
    <dbReference type="NCBI Taxonomy" id="28108"/>
    <lineage>
        <taxon>Bacteria</taxon>
        <taxon>Pseudomonadati</taxon>
        <taxon>Pseudomonadota</taxon>
        <taxon>Gammaproteobacteria</taxon>
        <taxon>Alteromonadales</taxon>
        <taxon>Alteromonadaceae</taxon>
        <taxon>Alteromonas/Salinimonas group</taxon>
        <taxon>Alteromonas</taxon>
    </lineage>
</organism>
<accession>A0A6T9Y0K6</accession>
<dbReference type="SUPFAM" id="SSF52833">
    <property type="entry name" value="Thioredoxin-like"/>
    <property type="match status" value="1"/>
</dbReference>
<proteinExistence type="predicted"/>
<dbReference type="Proteomes" id="UP000509458">
    <property type="component" value="Chromosome"/>
</dbReference>
<dbReference type="CDD" id="cd03025">
    <property type="entry name" value="DsbA_FrnE_like"/>
    <property type="match status" value="1"/>
</dbReference>
<dbReference type="Gene3D" id="3.40.30.10">
    <property type="entry name" value="Glutaredoxin"/>
    <property type="match status" value="1"/>
</dbReference>
<evidence type="ECO:0000313" key="2">
    <source>
        <dbReference type="Proteomes" id="UP000509458"/>
    </source>
</evidence>
<reference evidence="1 2" key="1">
    <citation type="submission" date="2020-06" db="EMBL/GenBank/DDBJ databases">
        <authorList>
            <person name="Duchaud E."/>
        </authorList>
    </citation>
    <scope>NUCLEOTIDE SEQUENCE [LARGE SCALE GENOMIC DNA]</scope>
    <source>
        <strain evidence="1">Alteromonas fortis</strain>
    </source>
</reference>